<accession>A0ABU2H413</accession>
<evidence type="ECO:0000259" key="2">
    <source>
        <dbReference type="Pfam" id="PF08241"/>
    </source>
</evidence>
<dbReference type="PANTHER" id="PTHR43591">
    <property type="entry name" value="METHYLTRANSFERASE"/>
    <property type="match status" value="1"/>
</dbReference>
<dbReference type="RefSeq" id="WP_310911588.1">
    <property type="nucleotide sequence ID" value="NZ_JAVLVT010000003.1"/>
</dbReference>
<keyword evidence="4" id="KW-1185">Reference proteome</keyword>
<feature type="region of interest" description="Disordered" evidence="1">
    <location>
        <begin position="1"/>
        <end position="20"/>
    </location>
</feature>
<dbReference type="Proteomes" id="UP001250214">
    <property type="component" value="Unassembled WGS sequence"/>
</dbReference>
<dbReference type="Pfam" id="PF08241">
    <property type="entry name" value="Methyltransf_11"/>
    <property type="match status" value="1"/>
</dbReference>
<dbReference type="CDD" id="cd02440">
    <property type="entry name" value="AdoMet_MTases"/>
    <property type="match status" value="1"/>
</dbReference>
<dbReference type="GO" id="GO:0008168">
    <property type="term" value="F:methyltransferase activity"/>
    <property type="evidence" value="ECO:0007669"/>
    <property type="project" value="UniProtKB-KW"/>
</dbReference>
<dbReference type="PANTHER" id="PTHR43591:SF24">
    <property type="entry name" value="2-METHOXY-6-POLYPRENYL-1,4-BENZOQUINOL METHYLASE, MITOCHONDRIAL"/>
    <property type="match status" value="1"/>
</dbReference>
<dbReference type="SUPFAM" id="SSF53335">
    <property type="entry name" value="S-adenosyl-L-methionine-dependent methyltransferases"/>
    <property type="match status" value="1"/>
</dbReference>
<feature type="domain" description="Methyltransferase type 11" evidence="2">
    <location>
        <begin position="79"/>
        <end position="176"/>
    </location>
</feature>
<name>A0ABU2H413_9ACTN</name>
<dbReference type="EMBL" id="JAVLVT010000003">
    <property type="protein sequence ID" value="MDS1270043.1"/>
    <property type="molecule type" value="Genomic_DNA"/>
</dbReference>
<organism evidence="3 4">
    <name type="scientific">Lipingzhangella rawalii</name>
    <dbReference type="NCBI Taxonomy" id="2055835"/>
    <lineage>
        <taxon>Bacteria</taxon>
        <taxon>Bacillati</taxon>
        <taxon>Actinomycetota</taxon>
        <taxon>Actinomycetes</taxon>
        <taxon>Streptosporangiales</taxon>
        <taxon>Nocardiopsidaceae</taxon>
        <taxon>Lipingzhangella</taxon>
    </lineage>
</organism>
<dbReference type="InterPro" id="IPR029063">
    <property type="entry name" value="SAM-dependent_MTases_sf"/>
</dbReference>
<evidence type="ECO:0000313" key="3">
    <source>
        <dbReference type="EMBL" id="MDS1270043.1"/>
    </source>
</evidence>
<keyword evidence="3" id="KW-0808">Transferase</keyword>
<dbReference type="Gene3D" id="3.40.50.150">
    <property type="entry name" value="Vaccinia Virus protein VP39"/>
    <property type="match status" value="1"/>
</dbReference>
<comment type="caution">
    <text evidence="3">The sequence shown here is derived from an EMBL/GenBank/DDBJ whole genome shotgun (WGS) entry which is preliminary data.</text>
</comment>
<proteinExistence type="predicted"/>
<protein>
    <submittedName>
        <fullName evidence="3">Class I SAM-dependent methyltransferase</fullName>
        <ecNumber evidence="3">2.1.1.-</ecNumber>
    </submittedName>
</protein>
<evidence type="ECO:0000313" key="4">
    <source>
        <dbReference type="Proteomes" id="UP001250214"/>
    </source>
</evidence>
<dbReference type="InterPro" id="IPR013216">
    <property type="entry name" value="Methyltransf_11"/>
</dbReference>
<reference evidence="4" key="1">
    <citation type="submission" date="2023-07" db="EMBL/GenBank/DDBJ databases">
        <title>Novel species in the genus Lipingzhangella isolated from Sambhar Salt Lake.</title>
        <authorList>
            <person name="Jiya N."/>
            <person name="Kajale S."/>
            <person name="Sharma A."/>
        </authorList>
    </citation>
    <scope>NUCLEOTIDE SEQUENCE [LARGE SCALE GENOMIC DNA]</scope>
    <source>
        <strain evidence="4">LS1_29</strain>
    </source>
</reference>
<dbReference type="EC" id="2.1.1.-" evidence="3"/>
<keyword evidence="3" id="KW-0489">Methyltransferase</keyword>
<dbReference type="GO" id="GO:0032259">
    <property type="term" value="P:methylation"/>
    <property type="evidence" value="ECO:0007669"/>
    <property type="project" value="UniProtKB-KW"/>
</dbReference>
<evidence type="ECO:0000256" key="1">
    <source>
        <dbReference type="SAM" id="MobiDB-lite"/>
    </source>
</evidence>
<sequence>MTEQPEAGPELAAVTRRRPDPVESAAASKLWWEHVADEYQAEGAVFLRDVGFVWGPEGLDEAQARLLGDPQHLADARVLEVGCGAAQCARWLRSQGVADVVAIDISYRQLQHSRRIDDHTGYDVTVAQADGQYLPFRDASFDVLCSAFGAYPFVSNAAASLREAARVLRPGGRMVFSTSHPIKWCFPDDPTERGLTADTPYFDRRSYVEEDAQGRAIYVEHHHTLGDWVRAIAGAGLRLVDLVEPEWPEDNHQVWGGWSPVRGRILPGTAIFVCERESG</sequence>
<gene>
    <name evidence="3" type="ORF">RIF23_07025</name>
</gene>